<dbReference type="Proteomes" id="UP001221757">
    <property type="component" value="Unassembled WGS sequence"/>
</dbReference>
<gene>
    <name evidence="12" type="ORF">B0H17DRAFT_855395</name>
</gene>
<keyword evidence="13" id="KW-1185">Reference proteome</keyword>
<evidence type="ECO:0000256" key="3">
    <source>
        <dbReference type="ARBA" id="ARBA00022723"/>
    </source>
</evidence>
<keyword evidence="7" id="KW-0229">DNA integration</keyword>
<dbReference type="GO" id="GO:0003887">
    <property type="term" value="F:DNA-directed DNA polymerase activity"/>
    <property type="evidence" value="ECO:0007669"/>
    <property type="project" value="UniProtKB-KW"/>
</dbReference>
<dbReference type="GO" id="GO:0016787">
    <property type="term" value="F:hydrolase activity"/>
    <property type="evidence" value="ECO:0007669"/>
    <property type="project" value="UniProtKB-KW"/>
</dbReference>
<accession>A0AAD7GEQ9</accession>
<evidence type="ECO:0000259" key="11">
    <source>
        <dbReference type="Pfam" id="PF13976"/>
    </source>
</evidence>
<evidence type="ECO:0000256" key="10">
    <source>
        <dbReference type="ARBA" id="ARBA00023172"/>
    </source>
</evidence>
<dbReference type="InterPro" id="IPR012337">
    <property type="entry name" value="RNaseH-like_sf"/>
</dbReference>
<keyword evidence="2" id="KW-0540">Nuclease</keyword>
<dbReference type="InterPro" id="IPR039537">
    <property type="entry name" value="Retrotran_Ty1/copia-like"/>
</dbReference>
<organism evidence="12 13">
    <name type="scientific">Mycena rosella</name>
    <name type="common">Pink bonnet</name>
    <name type="synonym">Agaricus rosellus</name>
    <dbReference type="NCBI Taxonomy" id="1033263"/>
    <lineage>
        <taxon>Eukaryota</taxon>
        <taxon>Fungi</taxon>
        <taxon>Dikarya</taxon>
        <taxon>Basidiomycota</taxon>
        <taxon>Agaricomycotina</taxon>
        <taxon>Agaricomycetes</taxon>
        <taxon>Agaricomycetidae</taxon>
        <taxon>Agaricales</taxon>
        <taxon>Marasmiineae</taxon>
        <taxon>Mycenaceae</taxon>
        <taxon>Mycena</taxon>
    </lineage>
</organism>
<feature type="domain" description="GAG-pre-integrase" evidence="11">
    <location>
        <begin position="5"/>
        <end position="48"/>
    </location>
</feature>
<keyword evidence="1" id="KW-0548">Nucleotidyltransferase</keyword>
<dbReference type="GO" id="GO:0046872">
    <property type="term" value="F:metal ion binding"/>
    <property type="evidence" value="ECO:0007669"/>
    <property type="project" value="UniProtKB-KW"/>
</dbReference>
<evidence type="ECO:0000313" key="13">
    <source>
        <dbReference type="Proteomes" id="UP001221757"/>
    </source>
</evidence>
<dbReference type="PANTHER" id="PTHR42648">
    <property type="entry name" value="TRANSPOSASE, PUTATIVE-RELATED"/>
    <property type="match status" value="1"/>
</dbReference>
<evidence type="ECO:0000256" key="6">
    <source>
        <dbReference type="ARBA" id="ARBA00022842"/>
    </source>
</evidence>
<dbReference type="GO" id="GO:0003964">
    <property type="term" value="F:RNA-directed DNA polymerase activity"/>
    <property type="evidence" value="ECO:0007669"/>
    <property type="project" value="UniProtKB-KW"/>
</dbReference>
<keyword evidence="5" id="KW-0378">Hydrolase</keyword>
<evidence type="ECO:0000256" key="8">
    <source>
        <dbReference type="ARBA" id="ARBA00022918"/>
    </source>
</evidence>
<evidence type="ECO:0000256" key="5">
    <source>
        <dbReference type="ARBA" id="ARBA00022801"/>
    </source>
</evidence>
<sequence>LDILTLHRRLGHLNISDLRKLVSSKMVDGLDMGIAGNDFSCEACLAGKTARKSFPKGGRKCATRLLELVHSDICGPFPNSIGGSCYFITFVDDHS</sequence>
<evidence type="ECO:0000256" key="9">
    <source>
        <dbReference type="ARBA" id="ARBA00022932"/>
    </source>
</evidence>
<dbReference type="GO" id="GO:0003676">
    <property type="term" value="F:nucleic acid binding"/>
    <property type="evidence" value="ECO:0007669"/>
    <property type="project" value="InterPro"/>
</dbReference>
<keyword evidence="4" id="KW-0255">Endonuclease</keyword>
<dbReference type="InterPro" id="IPR036397">
    <property type="entry name" value="RNaseH_sf"/>
</dbReference>
<keyword evidence="6" id="KW-0460">Magnesium</keyword>
<dbReference type="EMBL" id="JARKIE010000086">
    <property type="protein sequence ID" value="KAJ7687587.1"/>
    <property type="molecule type" value="Genomic_DNA"/>
</dbReference>
<evidence type="ECO:0000256" key="1">
    <source>
        <dbReference type="ARBA" id="ARBA00022695"/>
    </source>
</evidence>
<dbReference type="PANTHER" id="PTHR42648:SF11">
    <property type="entry name" value="TRANSPOSON TY4-P GAG-POL POLYPROTEIN"/>
    <property type="match status" value="1"/>
</dbReference>
<reference evidence="12" key="1">
    <citation type="submission" date="2023-03" db="EMBL/GenBank/DDBJ databases">
        <title>Massive genome expansion in bonnet fungi (Mycena s.s.) driven by repeated elements and novel gene families across ecological guilds.</title>
        <authorList>
            <consortium name="Lawrence Berkeley National Laboratory"/>
            <person name="Harder C.B."/>
            <person name="Miyauchi S."/>
            <person name="Viragh M."/>
            <person name="Kuo A."/>
            <person name="Thoen E."/>
            <person name="Andreopoulos B."/>
            <person name="Lu D."/>
            <person name="Skrede I."/>
            <person name="Drula E."/>
            <person name="Henrissat B."/>
            <person name="Morin E."/>
            <person name="Kohler A."/>
            <person name="Barry K."/>
            <person name="LaButti K."/>
            <person name="Morin E."/>
            <person name="Salamov A."/>
            <person name="Lipzen A."/>
            <person name="Mereny Z."/>
            <person name="Hegedus B."/>
            <person name="Baldrian P."/>
            <person name="Stursova M."/>
            <person name="Weitz H."/>
            <person name="Taylor A."/>
            <person name="Grigoriev I.V."/>
            <person name="Nagy L.G."/>
            <person name="Martin F."/>
            <person name="Kauserud H."/>
        </authorList>
    </citation>
    <scope>NUCLEOTIDE SEQUENCE</scope>
    <source>
        <strain evidence="12">CBHHK067</strain>
    </source>
</reference>
<evidence type="ECO:0000313" key="12">
    <source>
        <dbReference type="EMBL" id="KAJ7687587.1"/>
    </source>
</evidence>
<comment type="caution">
    <text evidence="12">The sequence shown here is derived from an EMBL/GenBank/DDBJ whole genome shotgun (WGS) entry which is preliminary data.</text>
</comment>
<dbReference type="SUPFAM" id="SSF53098">
    <property type="entry name" value="Ribonuclease H-like"/>
    <property type="match status" value="1"/>
</dbReference>
<dbReference type="Pfam" id="PF13976">
    <property type="entry name" value="gag_pre-integrs"/>
    <property type="match status" value="1"/>
</dbReference>
<dbReference type="GO" id="GO:0004519">
    <property type="term" value="F:endonuclease activity"/>
    <property type="evidence" value="ECO:0007669"/>
    <property type="project" value="UniProtKB-KW"/>
</dbReference>
<evidence type="ECO:0000256" key="4">
    <source>
        <dbReference type="ARBA" id="ARBA00022759"/>
    </source>
</evidence>
<keyword evidence="9" id="KW-0239">DNA-directed DNA polymerase</keyword>
<keyword evidence="3" id="KW-0479">Metal-binding</keyword>
<proteinExistence type="predicted"/>
<feature type="non-terminal residue" evidence="12">
    <location>
        <position position="95"/>
    </location>
</feature>
<name>A0AAD7GEQ9_MYCRO</name>
<evidence type="ECO:0000256" key="7">
    <source>
        <dbReference type="ARBA" id="ARBA00022908"/>
    </source>
</evidence>
<keyword evidence="8" id="KW-0695">RNA-directed DNA polymerase</keyword>
<evidence type="ECO:0000256" key="2">
    <source>
        <dbReference type="ARBA" id="ARBA00022722"/>
    </source>
</evidence>
<dbReference type="Gene3D" id="3.30.420.10">
    <property type="entry name" value="Ribonuclease H-like superfamily/Ribonuclease H"/>
    <property type="match status" value="1"/>
</dbReference>
<keyword evidence="9" id="KW-0808">Transferase</keyword>
<dbReference type="AlphaFoldDB" id="A0AAD7GEQ9"/>
<dbReference type="GO" id="GO:0006310">
    <property type="term" value="P:DNA recombination"/>
    <property type="evidence" value="ECO:0007669"/>
    <property type="project" value="UniProtKB-KW"/>
</dbReference>
<feature type="non-terminal residue" evidence="12">
    <location>
        <position position="1"/>
    </location>
</feature>
<protein>
    <recommendedName>
        <fullName evidence="11">GAG-pre-integrase domain-containing protein</fullName>
    </recommendedName>
</protein>
<dbReference type="InterPro" id="IPR025724">
    <property type="entry name" value="GAG-pre-integrase_dom"/>
</dbReference>
<dbReference type="GO" id="GO:0015074">
    <property type="term" value="P:DNA integration"/>
    <property type="evidence" value="ECO:0007669"/>
    <property type="project" value="UniProtKB-KW"/>
</dbReference>
<keyword evidence="10" id="KW-0233">DNA recombination</keyword>